<protein>
    <submittedName>
        <fullName evidence="1">Uncharacterized protein</fullName>
    </submittedName>
</protein>
<evidence type="ECO:0000313" key="1">
    <source>
        <dbReference type="EMBL" id="KAJ8119033.1"/>
    </source>
</evidence>
<reference evidence="1" key="1">
    <citation type="submission" date="2022-11" db="EMBL/GenBank/DDBJ databases">
        <title>Genome Sequence of Boeremia exigua.</title>
        <authorList>
            <person name="Buettner E."/>
        </authorList>
    </citation>
    <scope>NUCLEOTIDE SEQUENCE</scope>
    <source>
        <strain evidence="1">CU02</strain>
    </source>
</reference>
<organism evidence="1 2">
    <name type="scientific">Boeremia exigua</name>
    <dbReference type="NCBI Taxonomy" id="749465"/>
    <lineage>
        <taxon>Eukaryota</taxon>
        <taxon>Fungi</taxon>
        <taxon>Dikarya</taxon>
        <taxon>Ascomycota</taxon>
        <taxon>Pezizomycotina</taxon>
        <taxon>Dothideomycetes</taxon>
        <taxon>Pleosporomycetidae</taxon>
        <taxon>Pleosporales</taxon>
        <taxon>Pleosporineae</taxon>
        <taxon>Didymellaceae</taxon>
        <taxon>Boeremia</taxon>
    </lineage>
</organism>
<name>A0ACC2IV75_9PLEO</name>
<evidence type="ECO:0000313" key="2">
    <source>
        <dbReference type="Proteomes" id="UP001153331"/>
    </source>
</evidence>
<dbReference type="EMBL" id="JAPHNI010000003">
    <property type="protein sequence ID" value="KAJ8119033.1"/>
    <property type="molecule type" value="Genomic_DNA"/>
</dbReference>
<dbReference type="Proteomes" id="UP001153331">
    <property type="component" value="Unassembled WGS sequence"/>
</dbReference>
<gene>
    <name evidence="1" type="ORF">OPT61_g89</name>
</gene>
<comment type="caution">
    <text evidence="1">The sequence shown here is derived from an EMBL/GenBank/DDBJ whole genome shotgun (WGS) entry which is preliminary data.</text>
</comment>
<proteinExistence type="predicted"/>
<keyword evidence="2" id="KW-1185">Reference proteome</keyword>
<sequence>MVKGLAGQRMHAFLPGFTSTPIFGKFQVTWQKWFSDPLFAALKLTQKWVAVVTDEGAKTGIWLATWEDEIGVRDRGGLSWESMLQRTSVADLINGRRSSSEWRNWERDAQVVWSVRFPMVMRPRPTLACRR</sequence>
<accession>A0ACC2IV75</accession>